<gene>
    <name evidence="1" type="ordered locus">Plabr_1304</name>
</gene>
<dbReference type="OrthoDB" id="287064at2"/>
<keyword evidence="2" id="KW-1185">Reference proteome</keyword>
<reference evidence="2" key="1">
    <citation type="submission" date="2011-02" db="EMBL/GenBank/DDBJ databases">
        <title>The complete genome of Planctomyces brasiliensis DSM 5305.</title>
        <authorList>
            <person name="Lucas S."/>
            <person name="Copeland A."/>
            <person name="Lapidus A."/>
            <person name="Bruce D."/>
            <person name="Goodwin L."/>
            <person name="Pitluck S."/>
            <person name="Kyrpides N."/>
            <person name="Mavromatis K."/>
            <person name="Pagani I."/>
            <person name="Ivanova N."/>
            <person name="Ovchinnikova G."/>
            <person name="Lu M."/>
            <person name="Detter J.C."/>
            <person name="Han C."/>
            <person name="Land M."/>
            <person name="Hauser L."/>
            <person name="Markowitz V."/>
            <person name="Cheng J.-F."/>
            <person name="Hugenholtz P."/>
            <person name="Woyke T."/>
            <person name="Wu D."/>
            <person name="Tindall B."/>
            <person name="Pomrenke H.G."/>
            <person name="Brambilla E."/>
            <person name="Klenk H.-P."/>
            <person name="Eisen J.A."/>
        </authorList>
    </citation>
    <scope>NUCLEOTIDE SEQUENCE [LARGE SCALE GENOMIC DNA]</scope>
    <source>
        <strain evidence="2">ATCC 49424 / DSM 5305 / JCM 21570 / IAM 15109 / NBRC 103401 / IFAM 1448</strain>
    </source>
</reference>
<dbReference type="Proteomes" id="UP000006860">
    <property type="component" value="Chromosome"/>
</dbReference>
<sequence length="249" mass="28998">MHIWQPIRFELLQQIQRVPALYNAVYSLWDRENNYLTDQHTQVVIEGFPRSANTFAVFAFRHAQTVPVRIAHHIHSPTQIVTAVKLGTPAALLFRDPLAAIASLLVREEQYTIYQALRFYRNFYSPLLVLHEHYVLASFEETISDFGEVIRRINHRFETEFVTFRHSPENVETIFSTMRENYENAGLTKRQIARRASLPDAARRDLTGKILTKLCDPRYSKLLGACRDIYSTLSELHEQQRNDTGHART</sequence>
<dbReference type="EMBL" id="CP002546">
    <property type="protein sequence ID" value="ADY58916.1"/>
    <property type="molecule type" value="Genomic_DNA"/>
</dbReference>
<name>F0SNN0_RUBBR</name>
<dbReference type="KEGG" id="pbs:Plabr_1304"/>
<evidence type="ECO:0008006" key="3">
    <source>
        <dbReference type="Google" id="ProtNLM"/>
    </source>
</evidence>
<accession>F0SNN0</accession>
<dbReference type="HOGENOM" id="CLU_094916_0_0_0"/>
<dbReference type="eggNOG" id="ENOG5032YKB">
    <property type="taxonomic scope" value="Bacteria"/>
</dbReference>
<dbReference type="InterPro" id="IPR027417">
    <property type="entry name" value="P-loop_NTPase"/>
</dbReference>
<evidence type="ECO:0000313" key="2">
    <source>
        <dbReference type="Proteomes" id="UP000006860"/>
    </source>
</evidence>
<dbReference type="SUPFAM" id="SSF52540">
    <property type="entry name" value="P-loop containing nucleoside triphosphate hydrolases"/>
    <property type="match status" value="1"/>
</dbReference>
<organism evidence="1 2">
    <name type="scientific">Rubinisphaera brasiliensis (strain ATCC 49424 / DSM 5305 / JCM 21570 / IAM 15109 / NBRC 103401 / IFAM 1448)</name>
    <name type="common">Planctomyces brasiliensis</name>
    <dbReference type="NCBI Taxonomy" id="756272"/>
    <lineage>
        <taxon>Bacteria</taxon>
        <taxon>Pseudomonadati</taxon>
        <taxon>Planctomycetota</taxon>
        <taxon>Planctomycetia</taxon>
        <taxon>Planctomycetales</taxon>
        <taxon>Planctomycetaceae</taxon>
        <taxon>Rubinisphaera</taxon>
    </lineage>
</organism>
<proteinExistence type="predicted"/>
<protein>
    <recommendedName>
        <fullName evidence="3">Sulfotransferase</fullName>
    </recommendedName>
</protein>
<dbReference type="RefSeq" id="WP_013627648.1">
    <property type="nucleotide sequence ID" value="NC_015174.1"/>
</dbReference>
<dbReference type="AlphaFoldDB" id="F0SNN0"/>
<dbReference type="STRING" id="756272.Plabr_1304"/>
<evidence type="ECO:0000313" key="1">
    <source>
        <dbReference type="EMBL" id="ADY58916.1"/>
    </source>
</evidence>